<feature type="compositionally biased region" description="Polar residues" evidence="1">
    <location>
        <begin position="34"/>
        <end position="48"/>
    </location>
</feature>
<accession>A0AAD5R585</accession>
<evidence type="ECO:0000313" key="3">
    <source>
        <dbReference type="Proteomes" id="UP001196413"/>
    </source>
</evidence>
<evidence type="ECO:0000313" key="2">
    <source>
        <dbReference type="EMBL" id="KAJ1369735.1"/>
    </source>
</evidence>
<feature type="region of interest" description="Disordered" evidence="1">
    <location>
        <begin position="32"/>
        <end position="54"/>
    </location>
</feature>
<dbReference type="AlphaFoldDB" id="A0AAD5R585"/>
<proteinExistence type="predicted"/>
<protein>
    <submittedName>
        <fullName evidence="2">Uncharacterized protein</fullName>
    </submittedName>
</protein>
<reference evidence="2" key="1">
    <citation type="submission" date="2021-06" db="EMBL/GenBank/DDBJ databases">
        <title>Parelaphostrongylus tenuis whole genome reference sequence.</title>
        <authorList>
            <person name="Garwood T.J."/>
            <person name="Larsen P.A."/>
            <person name="Fountain-Jones N.M."/>
            <person name="Garbe J.R."/>
            <person name="Macchietto M.G."/>
            <person name="Kania S.A."/>
            <person name="Gerhold R.W."/>
            <person name="Richards J.E."/>
            <person name="Wolf T.M."/>
        </authorList>
    </citation>
    <scope>NUCLEOTIDE SEQUENCE</scope>
    <source>
        <strain evidence="2">MNPRO001-30</strain>
        <tissue evidence="2">Meninges</tissue>
    </source>
</reference>
<sequence length="54" mass="6116">MPTSHGMQCFEQSFDLQRICFTYRSCPMGRARMSGTNDVNGTGFTHTTWPPKAE</sequence>
<comment type="caution">
    <text evidence="2">The sequence shown here is derived from an EMBL/GenBank/DDBJ whole genome shotgun (WGS) entry which is preliminary data.</text>
</comment>
<gene>
    <name evidence="2" type="ORF">KIN20_031282</name>
</gene>
<dbReference type="EMBL" id="JAHQIW010006666">
    <property type="protein sequence ID" value="KAJ1369735.1"/>
    <property type="molecule type" value="Genomic_DNA"/>
</dbReference>
<evidence type="ECO:0000256" key="1">
    <source>
        <dbReference type="SAM" id="MobiDB-lite"/>
    </source>
</evidence>
<organism evidence="2 3">
    <name type="scientific">Parelaphostrongylus tenuis</name>
    <name type="common">Meningeal worm</name>
    <dbReference type="NCBI Taxonomy" id="148309"/>
    <lineage>
        <taxon>Eukaryota</taxon>
        <taxon>Metazoa</taxon>
        <taxon>Ecdysozoa</taxon>
        <taxon>Nematoda</taxon>
        <taxon>Chromadorea</taxon>
        <taxon>Rhabditida</taxon>
        <taxon>Rhabditina</taxon>
        <taxon>Rhabditomorpha</taxon>
        <taxon>Strongyloidea</taxon>
        <taxon>Metastrongylidae</taxon>
        <taxon>Parelaphostrongylus</taxon>
    </lineage>
</organism>
<dbReference type="Proteomes" id="UP001196413">
    <property type="component" value="Unassembled WGS sequence"/>
</dbReference>
<name>A0AAD5R585_PARTN</name>
<keyword evidence="3" id="KW-1185">Reference proteome</keyword>